<keyword evidence="11" id="KW-0407">Ion channel</keyword>
<keyword evidence="3" id="KW-0633">Potassium transport</keyword>
<dbReference type="Pfam" id="PF00520">
    <property type="entry name" value="Ion_trans"/>
    <property type="match status" value="1"/>
</dbReference>
<feature type="transmembrane region" description="Helical" evidence="12">
    <location>
        <begin position="40"/>
        <end position="58"/>
    </location>
</feature>
<keyword evidence="10 12" id="KW-0472">Membrane</keyword>
<keyword evidence="7" id="KW-0630">Potassium</keyword>
<dbReference type="Gene3D" id="1.10.287.70">
    <property type="match status" value="1"/>
</dbReference>
<sequence length="262" mass="29822">MKNKSIIYEFIIFLFILLYLTIIVTSYSGSEILTPDQIKWADYIFIIYFSIEYVVRLYRAKDKKKFVKENIFDLIALIPFDALFKVARLMRLVRLIRIIKVSKTLQGIFKSGGLTNVFLFTLLIMSWGAASNYILEKGENPNINSLGDSIWWSIVTVSTVGYGDISPVTTGGRIIASILMLVGIGLIGSITGSMAIYFSNIEQTVDSEEDPLGNNEDELDTYIRKQLKKIDKLNEDEFDHLLKSIKVLYQKKNNVRGDSNDV</sequence>
<feature type="transmembrane region" description="Helical" evidence="12">
    <location>
        <begin position="6"/>
        <end position="28"/>
    </location>
</feature>
<evidence type="ECO:0000256" key="9">
    <source>
        <dbReference type="ARBA" id="ARBA00023065"/>
    </source>
</evidence>
<evidence type="ECO:0000313" key="14">
    <source>
        <dbReference type="EMBL" id="MEI4768141.1"/>
    </source>
</evidence>
<evidence type="ECO:0000256" key="2">
    <source>
        <dbReference type="ARBA" id="ARBA00022448"/>
    </source>
</evidence>
<evidence type="ECO:0000259" key="13">
    <source>
        <dbReference type="Pfam" id="PF00520"/>
    </source>
</evidence>
<evidence type="ECO:0000256" key="7">
    <source>
        <dbReference type="ARBA" id="ARBA00022958"/>
    </source>
</evidence>
<keyword evidence="9" id="KW-0406">Ion transport</keyword>
<dbReference type="PANTHER" id="PTHR11537:SF254">
    <property type="entry name" value="POTASSIUM VOLTAGE-GATED CHANNEL PROTEIN SHAB"/>
    <property type="match status" value="1"/>
</dbReference>
<evidence type="ECO:0000256" key="10">
    <source>
        <dbReference type="ARBA" id="ARBA00023136"/>
    </source>
</evidence>
<accession>A0ABU8EZF1</accession>
<proteinExistence type="predicted"/>
<keyword evidence="2" id="KW-0813">Transport</keyword>
<dbReference type="Gene3D" id="1.20.5.110">
    <property type="match status" value="1"/>
</dbReference>
<keyword evidence="8 12" id="KW-1133">Transmembrane helix</keyword>
<evidence type="ECO:0000313" key="15">
    <source>
        <dbReference type="Proteomes" id="UP001364890"/>
    </source>
</evidence>
<comment type="caution">
    <text evidence="14">The sequence shown here is derived from an EMBL/GenBank/DDBJ whole genome shotgun (WGS) entry which is preliminary data.</text>
</comment>
<feature type="transmembrane region" description="Helical" evidence="12">
    <location>
        <begin position="108"/>
        <end position="130"/>
    </location>
</feature>
<evidence type="ECO:0000256" key="4">
    <source>
        <dbReference type="ARBA" id="ARBA00022692"/>
    </source>
</evidence>
<evidence type="ECO:0000256" key="5">
    <source>
        <dbReference type="ARBA" id="ARBA00022826"/>
    </source>
</evidence>
<name>A0ABU8EZF1_9BACI</name>
<evidence type="ECO:0000256" key="6">
    <source>
        <dbReference type="ARBA" id="ARBA00022882"/>
    </source>
</evidence>
<dbReference type="RefSeq" id="WP_336495699.1">
    <property type="nucleotide sequence ID" value="NZ_JBAWSY010000001.1"/>
</dbReference>
<comment type="subcellular location">
    <subcellularLocation>
        <location evidence="1">Membrane</location>
        <topology evidence="1">Multi-pass membrane protein</topology>
    </subcellularLocation>
</comment>
<dbReference type="InterPro" id="IPR005821">
    <property type="entry name" value="Ion_trans_dom"/>
</dbReference>
<evidence type="ECO:0000256" key="3">
    <source>
        <dbReference type="ARBA" id="ARBA00022538"/>
    </source>
</evidence>
<evidence type="ECO:0000256" key="8">
    <source>
        <dbReference type="ARBA" id="ARBA00022989"/>
    </source>
</evidence>
<dbReference type="Gene3D" id="1.20.120.350">
    <property type="entry name" value="Voltage-gated potassium channels. Chain C"/>
    <property type="match status" value="1"/>
</dbReference>
<evidence type="ECO:0000256" key="1">
    <source>
        <dbReference type="ARBA" id="ARBA00004141"/>
    </source>
</evidence>
<evidence type="ECO:0000256" key="11">
    <source>
        <dbReference type="ARBA" id="ARBA00023303"/>
    </source>
</evidence>
<keyword evidence="5" id="KW-0631">Potassium channel</keyword>
<dbReference type="InterPro" id="IPR027359">
    <property type="entry name" value="Volt_channel_dom_sf"/>
</dbReference>
<keyword evidence="6" id="KW-0851">Voltage-gated channel</keyword>
<dbReference type="PANTHER" id="PTHR11537">
    <property type="entry name" value="VOLTAGE-GATED POTASSIUM CHANNEL"/>
    <property type="match status" value="1"/>
</dbReference>
<dbReference type="Proteomes" id="UP001364890">
    <property type="component" value="Unassembled WGS sequence"/>
</dbReference>
<protein>
    <submittedName>
        <fullName evidence="14">Ion transporter</fullName>
    </submittedName>
</protein>
<feature type="domain" description="Ion transport" evidence="13">
    <location>
        <begin position="7"/>
        <end position="204"/>
    </location>
</feature>
<reference evidence="14 15" key="1">
    <citation type="submission" date="2024-01" db="EMBL/GenBank/DDBJ databases">
        <title>Seven novel Bacillus-like species.</title>
        <authorList>
            <person name="Liu G."/>
        </authorList>
    </citation>
    <scope>NUCLEOTIDE SEQUENCE [LARGE SCALE GENOMIC DNA]</scope>
    <source>
        <strain evidence="14 15">FJAT-51614</strain>
    </source>
</reference>
<dbReference type="EMBL" id="JBAWSY010000001">
    <property type="protein sequence ID" value="MEI4768141.1"/>
    <property type="molecule type" value="Genomic_DNA"/>
</dbReference>
<feature type="transmembrane region" description="Helical" evidence="12">
    <location>
        <begin position="174"/>
        <end position="198"/>
    </location>
</feature>
<organism evidence="14 15">
    <name type="scientific">Psychrobacillus mangrovi</name>
    <dbReference type="NCBI Taxonomy" id="3117745"/>
    <lineage>
        <taxon>Bacteria</taxon>
        <taxon>Bacillati</taxon>
        <taxon>Bacillota</taxon>
        <taxon>Bacilli</taxon>
        <taxon>Bacillales</taxon>
        <taxon>Bacillaceae</taxon>
        <taxon>Psychrobacillus</taxon>
    </lineage>
</organism>
<keyword evidence="4 12" id="KW-0812">Transmembrane</keyword>
<dbReference type="InterPro" id="IPR028325">
    <property type="entry name" value="VG_K_chnl"/>
</dbReference>
<evidence type="ECO:0000256" key="12">
    <source>
        <dbReference type="SAM" id="Phobius"/>
    </source>
</evidence>
<gene>
    <name evidence="14" type="ORF">WAX74_00515</name>
</gene>
<dbReference type="SUPFAM" id="SSF81324">
    <property type="entry name" value="Voltage-gated potassium channels"/>
    <property type="match status" value="1"/>
</dbReference>
<keyword evidence="15" id="KW-1185">Reference proteome</keyword>